<proteinExistence type="predicted"/>
<dbReference type="SUPFAM" id="SSF53850">
    <property type="entry name" value="Periplasmic binding protein-like II"/>
    <property type="match status" value="1"/>
</dbReference>
<evidence type="ECO:0000313" key="2">
    <source>
        <dbReference type="Proteomes" id="UP000037600"/>
    </source>
</evidence>
<protein>
    <recommendedName>
        <fullName evidence="3">Phosphate ABC transporter substrate-binding protein</fullName>
    </recommendedName>
</protein>
<reference evidence="1 2" key="1">
    <citation type="submission" date="2015-04" db="EMBL/GenBank/DDBJ databases">
        <title>Draft Genome Sequence of the Novel Agar-Digesting Marine Bacterium Q1.</title>
        <authorList>
            <person name="Li Y."/>
            <person name="Li D."/>
            <person name="Chen G."/>
            <person name="Du Z."/>
        </authorList>
    </citation>
    <scope>NUCLEOTIDE SEQUENCE [LARGE SCALE GENOMIC DNA]</scope>
    <source>
        <strain evidence="1 2">Q1</strain>
    </source>
</reference>
<name>A0A0J8GYW1_9ALTE</name>
<dbReference type="STRING" id="1513271.XM47_03735"/>
<evidence type="ECO:0008006" key="3">
    <source>
        <dbReference type="Google" id="ProtNLM"/>
    </source>
</evidence>
<evidence type="ECO:0000313" key="1">
    <source>
        <dbReference type="EMBL" id="KMT66429.1"/>
    </source>
</evidence>
<organism evidence="1 2">
    <name type="scientific">Catenovulum maritimum</name>
    <dbReference type="NCBI Taxonomy" id="1513271"/>
    <lineage>
        <taxon>Bacteria</taxon>
        <taxon>Pseudomonadati</taxon>
        <taxon>Pseudomonadota</taxon>
        <taxon>Gammaproteobacteria</taxon>
        <taxon>Alteromonadales</taxon>
        <taxon>Alteromonadaceae</taxon>
        <taxon>Catenovulum</taxon>
    </lineage>
</organism>
<accession>A0A0J8GYW1</accession>
<comment type="caution">
    <text evidence="1">The sequence shown here is derived from an EMBL/GenBank/DDBJ whole genome shotgun (WGS) entry which is preliminary data.</text>
</comment>
<dbReference type="AlphaFoldDB" id="A0A0J8GYW1"/>
<dbReference type="PATRIC" id="fig|1513271.3.peg.773"/>
<dbReference type="EMBL" id="LAZL01000004">
    <property type="protein sequence ID" value="KMT66429.1"/>
    <property type="molecule type" value="Genomic_DNA"/>
</dbReference>
<sequence length="134" mass="15206">MLFSSFFTSYCVSADILVVTHKDSKLELTRQQIKHLYLGAKIADGETIVKPISLPSGDMTRTIFHTRIVGLSESRIQSYWAQMRFSGQRKPPVELSDMQQIKLLVTEKKGYIAYLPSGSLNQTAYKVLYKVSLK</sequence>
<gene>
    <name evidence="1" type="ORF">XM47_03735</name>
</gene>
<keyword evidence="2" id="KW-1185">Reference proteome</keyword>
<dbReference type="Proteomes" id="UP000037600">
    <property type="component" value="Unassembled WGS sequence"/>
</dbReference>